<comment type="subcellular location">
    <subcellularLocation>
        <location evidence="12">Cytoplasm</location>
    </subcellularLocation>
</comment>
<evidence type="ECO:0000256" key="9">
    <source>
        <dbReference type="ARBA" id="ARBA00023146"/>
    </source>
</evidence>
<feature type="binding site" evidence="12">
    <location>
        <position position="937"/>
    </location>
    <ligand>
        <name>Zn(2+)</name>
        <dbReference type="ChEBI" id="CHEBI:29105"/>
    </ligand>
</feature>
<dbReference type="Pfam" id="PF08264">
    <property type="entry name" value="Anticodon_1"/>
    <property type="match status" value="1"/>
</dbReference>
<evidence type="ECO:0000256" key="8">
    <source>
        <dbReference type="ARBA" id="ARBA00022917"/>
    </source>
</evidence>
<feature type="short sequence motif" description="'KMSKS' region" evidence="12">
    <location>
        <begin position="619"/>
        <end position="623"/>
    </location>
</feature>
<evidence type="ECO:0000256" key="2">
    <source>
        <dbReference type="ARBA" id="ARBA00022490"/>
    </source>
</evidence>
<dbReference type="Gene3D" id="3.90.740.10">
    <property type="entry name" value="Valyl/Leucyl/Isoleucyl-tRNA synthetase, editing domain"/>
    <property type="match status" value="1"/>
</dbReference>
<gene>
    <name evidence="12" type="primary">ileS</name>
    <name evidence="16" type="ORF">BC008_22700</name>
</gene>
<feature type="binding site" evidence="12">
    <location>
        <position position="934"/>
    </location>
    <ligand>
        <name>Zn(2+)</name>
        <dbReference type="ChEBI" id="CHEBI:29105"/>
    </ligand>
</feature>
<keyword evidence="6 12" id="KW-0862">Zinc</keyword>
<dbReference type="FunFam" id="3.40.50.620:FF:000128">
    <property type="entry name" value="Isoleucyl-tRNA synthetase 2, mitochondrial"/>
    <property type="match status" value="1"/>
</dbReference>
<dbReference type="SUPFAM" id="SSF52374">
    <property type="entry name" value="Nucleotidylyl transferase"/>
    <property type="match status" value="1"/>
</dbReference>
<dbReference type="InterPro" id="IPR050081">
    <property type="entry name" value="Ile-tRNA_ligase"/>
</dbReference>
<dbReference type="InterPro" id="IPR009008">
    <property type="entry name" value="Val/Leu/Ile-tRNA-synth_edit"/>
</dbReference>
<evidence type="ECO:0000256" key="5">
    <source>
        <dbReference type="ARBA" id="ARBA00022741"/>
    </source>
</evidence>
<keyword evidence="5 12" id="KW-0547">Nucleotide-binding</keyword>
<evidence type="ECO:0000313" key="17">
    <source>
        <dbReference type="Proteomes" id="UP000053372"/>
    </source>
</evidence>
<dbReference type="GO" id="GO:0008270">
    <property type="term" value="F:zinc ion binding"/>
    <property type="evidence" value="ECO:0007669"/>
    <property type="project" value="UniProtKB-UniRule"/>
</dbReference>
<dbReference type="GO" id="GO:0005737">
    <property type="term" value="C:cytoplasm"/>
    <property type="evidence" value="ECO:0007669"/>
    <property type="project" value="UniProtKB-SubCell"/>
</dbReference>
<proteinExistence type="inferred from homology"/>
<keyword evidence="9 12" id="KW-0030">Aminoacyl-tRNA synthetase</keyword>
<name>A0A0V7ZMM1_9CYAN</name>
<comment type="subunit">
    <text evidence="12">Monomer.</text>
</comment>
<keyword evidence="8 12" id="KW-0648">Protein biosynthesis</keyword>
<dbReference type="GO" id="GO:0002161">
    <property type="term" value="F:aminoacyl-tRNA deacylase activity"/>
    <property type="evidence" value="ECO:0007669"/>
    <property type="project" value="InterPro"/>
</dbReference>
<dbReference type="InterPro" id="IPR002300">
    <property type="entry name" value="aa-tRNA-synth_Ia"/>
</dbReference>
<evidence type="ECO:0000256" key="7">
    <source>
        <dbReference type="ARBA" id="ARBA00022840"/>
    </source>
</evidence>
<feature type="binding site" evidence="12">
    <location>
        <position position="578"/>
    </location>
    <ligand>
        <name>L-isoleucyl-5'-AMP</name>
        <dbReference type="ChEBI" id="CHEBI:178002"/>
    </ligand>
</feature>
<sequence>MTETGSYKDTVNLPSTKFDMRANAVKREPEIQKFWQENQIYERLSQENPGELFILHDGPPYANGSLHIGHALNKILKDIINRYQLLKGRKVCYIPGWDCHGLPIELKVLQNIKSAERQSLTPLKLRQKAKEFAWKTVEEQRESFKRYGVWGNWDNPYLTLTSEYEAAQIGIFGEMMLKGYIYRGLKPVHWSPSSRTALAEAELEYPEGHTSPSIYAVFPVVSLADTAKSVLSEFLPDLGVAIWTTTPWTIPGNLGVAVNPDLSYAVVEFSKDVTSSVSTKYLIVAADLVERLAETFDAKLTVKATIKGKDLENCTYRHPLFERESPVIIGGDYITTESGTGLVHTAPGHGQEDYIVGQRYGLPIVSPVDDAGKFTEEAGQFAGLKVVGPKGEVSEGNKAIIDALTAAGSLLKHEPYLHKYPYDWRTKKPTIFRATEQWFVSVKGFRDRALEEIKEVKWIPAQGENRITPMVADRSDWCISRQRSWGVPIPVFYDEETGEAVSTEETIAHVQKIIAEKGSDAWWELPVEELLPESFQNNGKKYRKGTDTMDVWFDSGSSWSSVVQQRPELRYPADIYLEGSDQHRGWFQSSLLTSVAVNGCAPYKTVLTHGFTLDEQGRKQSKSLGNVVDPKVVIEGGKNQKQEPAYGADVLRLWVSSVDYTSDQPLGKNILKQTTDIRNKIRNTARFLLGNLHDFDPNKDAVAFEELPELDRYMLHRMTEVFKEITEAYESFQFSRFFQTIQNFCVVDLSNFYLDAAKDRLYISGSKAFRRRSCQTVLQIALENLAKAMAPVLCHMAEDIWQFLPYETPYKSVFESAWVDLEDKWHNPELAEKWHQIRELRTDVNKVLEQARAEKMIGAPLEAKVLLYIPNQKLLASVKSFNPEQGNGVDELRYLFITSQVEIVDDAEKIQSLQYNLHSDKWDIGVAKADGEKCDRCWNYSTKVGESKEHPLLCERCIPALAGEF</sequence>
<dbReference type="InterPro" id="IPR033708">
    <property type="entry name" value="Anticodon_Ile_BEm"/>
</dbReference>
<evidence type="ECO:0000313" key="16">
    <source>
        <dbReference type="EMBL" id="KST65788.1"/>
    </source>
</evidence>
<dbReference type="CDD" id="cd00818">
    <property type="entry name" value="IleRS_core"/>
    <property type="match status" value="1"/>
</dbReference>
<dbReference type="FunFam" id="3.40.50.620:FF:000111">
    <property type="entry name" value="Mitochondrial isoleucyl-tRNA synthetase"/>
    <property type="match status" value="1"/>
</dbReference>
<dbReference type="SUPFAM" id="SSF47323">
    <property type="entry name" value="Anticodon-binding domain of a subclass of class I aminoacyl-tRNA synthetases"/>
    <property type="match status" value="1"/>
</dbReference>
<keyword evidence="2 12" id="KW-0963">Cytoplasm</keyword>
<dbReference type="InterPro" id="IPR001412">
    <property type="entry name" value="aa-tRNA-synth_I_CS"/>
</dbReference>
<evidence type="ECO:0000256" key="12">
    <source>
        <dbReference type="HAMAP-Rule" id="MF_02002"/>
    </source>
</evidence>
<keyword evidence="7 12" id="KW-0067">ATP-binding</keyword>
<dbReference type="PANTHER" id="PTHR42765:SF1">
    <property type="entry name" value="ISOLEUCINE--TRNA LIGASE, MITOCHONDRIAL"/>
    <property type="match status" value="1"/>
</dbReference>
<dbReference type="SUPFAM" id="SSF50677">
    <property type="entry name" value="ValRS/IleRS/LeuRS editing domain"/>
    <property type="match status" value="1"/>
</dbReference>
<dbReference type="Gene3D" id="1.10.10.830">
    <property type="entry name" value="Ile-tRNA synthetase CP2 domain-like"/>
    <property type="match status" value="1"/>
</dbReference>
<dbReference type="NCBIfam" id="TIGR00392">
    <property type="entry name" value="ileS"/>
    <property type="match status" value="1"/>
</dbReference>
<dbReference type="GO" id="GO:0005524">
    <property type="term" value="F:ATP binding"/>
    <property type="evidence" value="ECO:0007669"/>
    <property type="project" value="UniProtKB-UniRule"/>
</dbReference>
<evidence type="ECO:0000256" key="1">
    <source>
        <dbReference type="ARBA" id="ARBA00006887"/>
    </source>
</evidence>
<dbReference type="InterPro" id="IPR014729">
    <property type="entry name" value="Rossmann-like_a/b/a_fold"/>
</dbReference>
<dbReference type="FunFam" id="1.10.730.20:FF:000001">
    <property type="entry name" value="Isoleucine--tRNA ligase"/>
    <property type="match status" value="1"/>
</dbReference>
<comment type="similarity">
    <text evidence="1 12">Belongs to the class-I aminoacyl-tRNA synthetase family. IleS type 1 subfamily.</text>
</comment>
<dbReference type="CDD" id="cd07960">
    <property type="entry name" value="Anticodon_Ia_Ile_BEm"/>
    <property type="match status" value="1"/>
</dbReference>
<protein>
    <recommendedName>
        <fullName evidence="12">Isoleucine--tRNA ligase</fullName>
        <ecNumber evidence="12">6.1.1.5</ecNumber>
    </recommendedName>
    <alternativeName>
        <fullName evidence="12">Isoleucyl-tRNA synthetase</fullName>
        <shortName evidence="12">IleRS</shortName>
    </alternativeName>
</protein>
<dbReference type="GO" id="GO:0006428">
    <property type="term" value="P:isoleucyl-tRNA aminoacylation"/>
    <property type="evidence" value="ECO:0007669"/>
    <property type="project" value="UniProtKB-UniRule"/>
</dbReference>
<dbReference type="InterPro" id="IPR009080">
    <property type="entry name" value="tRNAsynth_Ia_anticodon-bd"/>
</dbReference>
<dbReference type="Pfam" id="PF00133">
    <property type="entry name" value="tRNA-synt_1"/>
    <property type="match status" value="1"/>
</dbReference>
<dbReference type="EC" id="6.1.1.5" evidence="12"/>
<feature type="binding site" evidence="12">
    <location>
        <position position="957"/>
    </location>
    <ligand>
        <name>Zn(2+)</name>
        <dbReference type="ChEBI" id="CHEBI:29105"/>
    </ligand>
</feature>
<dbReference type="InterPro" id="IPR023585">
    <property type="entry name" value="Ile-tRNA-ligase_type1"/>
</dbReference>
<comment type="domain">
    <text evidence="12">IleRS has two distinct active sites: one for aminoacylation and one for editing. The misactivated valine is translocated from the active site to the editing site, which sterically excludes the correctly activated isoleucine. The single editing site contains two valyl binding pockets, one specific for each substrate (Val-AMP or Val-tRNA(Ile)).</text>
</comment>
<dbReference type="OrthoDB" id="9810365at2"/>
<feature type="domain" description="Methionyl/Valyl/Leucyl/Isoleucyl-tRNA synthetase anticodon-binding" evidence="15">
    <location>
        <begin position="711"/>
        <end position="866"/>
    </location>
</feature>
<keyword evidence="3 12" id="KW-0436">Ligase</keyword>
<dbReference type="InterPro" id="IPR002301">
    <property type="entry name" value="Ile-tRNA-ligase"/>
</dbReference>
<dbReference type="PANTHER" id="PTHR42765">
    <property type="entry name" value="SOLEUCYL-TRNA SYNTHETASE"/>
    <property type="match status" value="1"/>
</dbReference>
<comment type="cofactor">
    <cofactor evidence="12">
        <name>Zn(2+)</name>
        <dbReference type="ChEBI" id="CHEBI:29105"/>
    </cofactor>
    <text evidence="12">Binds 1 zinc ion per subunit.</text>
</comment>
<dbReference type="GO" id="GO:0000049">
    <property type="term" value="F:tRNA binding"/>
    <property type="evidence" value="ECO:0007669"/>
    <property type="project" value="InterPro"/>
</dbReference>
<dbReference type="EMBL" id="LMTZ01000104">
    <property type="protein sequence ID" value="KST65788.1"/>
    <property type="molecule type" value="Genomic_DNA"/>
</dbReference>
<evidence type="ECO:0000259" key="14">
    <source>
        <dbReference type="Pfam" id="PF06827"/>
    </source>
</evidence>
<dbReference type="PROSITE" id="PS00178">
    <property type="entry name" value="AA_TRNA_LIGASE_I"/>
    <property type="match status" value="1"/>
</dbReference>
<dbReference type="Gene3D" id="1.10.730.20">
    <property type="match status" value="1"/>
</dbReference>
<feature type="domain" description="Aminoacyl-tRNA synthetase class Ia" evidence="13">
    <location>
        <begin position="31"/>
        <end position="663"/>
    </location>
</feature>
<dbReference type="HAMAP" id="MF_02002">
    <property type="entry name" value="Ile_tRNA_synth_type1"/>
    <property type="match status" value="1"/>
</dbReference>
<dbReference type="GO" id="GO:0004822">
    <property type="term" value="F:isoleucine-tRNA ligase activity"/>
    <property type="evidence" value="ECO:0007669"/>
    <property type="project" value="UniProtKB-UniRule"/>
</dbReference>
<comment type="catalytic activity">
    <reaction evidence="11 12">
        <text>tRNA(Ile) + L-isoleucine + ATP = L-isoleucyl-tRNA(Ile) + AMP + diphosphate</text>
        <dbReference type="Rhea" id="RHEA:11060"/>
        <dbReference type="Rhea" id="RHEA-COMP:9666"/>
        <dbReference type="Rhea" id="RHEA-COMP:9695"/>
        <dbReference type="ChEBI" id="CHEBI:30616"/>
        <dbReference type="ChEBI" id="CHEBI:33019"/>
        <dbReference type="ChEBI" id="CHEBI:58045"/>
        <dbReference type="ChEBI" id="CHEBI:78442"/>
        <dbReference type="ChEBI" id="CHEBI:78528"/>
        <dbReference type="ChEBI" id="CHEBI:456215"/>
        <dbReference type="EC" id="6.1.1.5"/>
    </reaction>
</comment>
<dbReference type="PRINTS" id="PR00984">
    <property type="entry name" value="TRNASYNTHILE"/>
</dbReference>
<evidence type="ECO:0000259" key="13">
    <source>
        <dbReference type="Pfam" id="PF00133"/>
    </source>
</evidence>
<feature type="binding site" evidence="12">
    <location>
        <position position="954"/>
    </location>
    <ligand>
        <name>Zn(2+)</name>
        <dbReference type="ChEBI" id="CHEBI:29105"/>
    </ligand>
</feature>
<feature type="domain" description="Zinc finger FPG/IleRS-type" evidence="14">
    <location>
        <begin position="931"/>
        <end position="959"/>
    </location>
</feature>
<dbReference type="FunFam" id="3.90.740.10:FF:000013">
    <property type="entry name" value="Isoleucine--tRNA ligase, chloroplastic/mitochondrial"/>
    <property type="match status" value="1"/>
</dbReference>
<comment type="caution">
    <text evidence="16">The sequence shown here is derived from an EMBL/GenBank/DDBJ whole genome shotgun (WGS) entry which is preliminary data.</text>
</comment>
<dbReference type="RefSeq" id="WP_027843342.1">
    <property type="nucleotide sequence ID" value="NZ_LMTZ01000104.1"/>
</dbReference>
<dbReference type="InterPro" id="IPR013155">
    <property type="entry name" value="M/V/L/I-tRNA-synth_anticd-bd"/>
</dbReference>
<reference evidence="16 17" key="1">
    <citation type="journal article" date="2015" name="Genome Announc.">
        <title>Draft Genome of the Euendolithic (true boring) Cyanobacterium Mastigocoleus testarum strain BC008.</title>
        <authorList>
            <person name="Guida B.S."/>
            <person name="Garcia-Pichel F."/>
        </authorList>
    </citation>
    <scope>NUCLEOTIDE SEQUENCE [LARGE SCALE GENOMIC DNA]</scope>
    <source>
        <strain evidence="16 17">BC008</strain>
    </source>
</reference>
<feature type="short sequence motif" description="'HIGH' region" evidence="12">
    <location>
        <begin position="60"/>
        <end position="70"/>
    </location>
</feature>
<evidence type="ECO:0000256" key="6">
    <source>
        <dbReference type="ARBA" id="ARBA00022833"/>
    </source>
</evidence>
<comment type="function">
    <text evidence="10 12">Catalyzes the attachment of isoleucine to tRNA(Ile). As IleRS can inadvertently accommodate and process structurally similar amino acids such as valine, to avoid such errors it has two additional distinct tRNA(Ile)-dependent editing activities. One activity is designated as 'pretransfer' editing and involves the hydrolysis of activated Val-AMP. The other activity is designated 'posttransfer' editing and involves deacylation of mischarged Val-tRNA(Ile).</text>
</comment>
<evidence type="ECO:0000256" key="11">
    <source>
        <dbReference type="ARBA" id="ARBA00048359"/>
    </source>
</evidence>
<feature type="binding site" evidence="12">
    <location>
        <position position="622"/>
    </location>
    <ligand>
        <name>ATP</name>
        <dbReference type="ChEBI" id="CHEBI:30616"/>
    </ligand>
</feature>
<evidence type="ECO:0000259" key="15">
    <source>
        <dbReference type="Pfam" id="PF08264"/>
    </source>
</evidence>
<dbReference type="Proteomes" id="UP000053372">
    <property type="component" value="Unassembled WGS sequence"/>
</dbReference>
<organism evidence="16 17">
    <name type="scientific">Mastigocoleus testarum BC008</name>
    <dbReference type="NCBI Taxonomy" id="371196"/>
    <lineage>
        <taxon>Bacteria</taxon>
        <taxon>Bacillati</taxon>
        <taxon>Cyanobacteriota</taxon>
        <taxon>Cyanophyceae</taxon>
        <taxon>Nostocales</taxon>
        <taxon>Hapalosiphonaceae</taxon>
        <taxon>Mastigocoleus</taxon>
    </lineage>
</organism>
<dbReference type="Gene3D" id="3.40.50.620">
    <property type="entry name" value="HUPs"/>
    <property type="match status" value="2"/>
</dbReference>
<evidence type="ECO:0000256" key="3">
    <source>
        <dbReference type="ARBA" id="ARBA00022598"/>
    </source>
</evidence>
<dbReference type="InterPro" id="IPR010663">
    <property type="entry name" value="Znf_FPG/IleRS"/>
</dbReference>
<keyword evidence="4 12" id="KW-0479">Metal-binding</keyword>
<evidence type="ECO:0000256" key="10">
    <source>
        <dbReference type="ARBA" id="ARBA00025217"/>
    </source>
</evidence>
<keyword evidence="17" id="KW-1185">Reference proteome</keyword>
<dbReference type="Pfam" id="PF06827">
    <property type="entry name" value="zf-FPG_IleRS"/>
    <property type="match status" value="1"/>
</dbReference>
<evidence type="ECO:0000256" key="4">
    <source>
        <dbReference type="ARBA" id="ARBA00022723"/>
    </source>
</evidence>
<accession>A0A0V7ZMM1</accession>
<dbReference type="AlphaFoldDB" id="A0A0V7ZMM1"/>